<evidence type="ECO:0000256" key="1">
    <source>
        <dbReference type="ARBA" id="ARBA00000085"/>
    </source>
</evidence>
<evidence type="ECO:0000313" key="18">
    <source>
        <dbReference type="Proteomes" id="UP000326671"/>
    </source>
</evidence>
<feature type="transmembrane region" description="Helical" evidence="14">
    <location>
        <begin position="323"/>
        <end position="343"/>
    </location>
</feature>
<dbReference type="SMART" id="SM00388">
    <property type="entry name" value="HisKA"/>
    <property type="match status" value="1"/>
</dbReference>
<name>A0A5J5HYB0_9BACI</name>
<dbReference type="InterPro" id="IPR003660">
    <property type="entry name" value="HAMP_dom"/>
</dbReference>
<evidence type="ECO:0000313" key="17">
    <source>
        <dbReference type="EMBL" id="KAA9026970.1"/>
    </source>
</evidence>
<dbReference type="SMART" id="SM00387">
    <property type="entry name" value="HATPase_c"/>
    <property type="match status" value="1"/>
</dbReference>
<evidence type="ECO:0000256" key="2">
    <source>
        <dbReference type="ARBA" id="ARBA00004651"/>
    </source>
</evidence>
<dbReference type="PANTHER" id="PTHR45528">
    <property type="entry name" value="SENSOR HISTIDINE KINASE CPXA"/>
    <property type="match status" value="1"/>
</dbReference>
<evidence type="ECO:0000259" key="16">
    <source>
        <dbReference type="PROSITE" id="PS50885"/>
    </source>
</evidence>
<comment type="subcellular location">
    <subcellularLocation>
        <location evidence="2">Cell membrane</location>
        <topology evidence="2">Multi-pass membrane protein</topology>
    </subcellularLocation>
</comment>
<dbReference type="Gene3D" id="3.30.565.10">
    <property type="entry name" value="Histidine kinase-like ATPase, C-terminal domain"/>
    <property type="match status" value="1"/>
</dbReference>
<dbReference type="Gene3D" id="6.10.340.10">
    <property type="match status" value="1"/>
</dbReference>
<dbReference type="SUPFAM" id="SSF55874">
    <property type="entry name" value="ATPase domain of HSP90 chaperone/DNA topoisomerase II/histidine kinase"/>
    <property type="match status" value="1"/>
</dbReference>
<dbReference type="CDD" id="cd06225">
    <property type="entry name" value="HAMP"/>
    <property type="match status" value="1"/>
</dbReference>
<dbReference type="GO" id="GO:0005886">
    <property type="term" value="C:plasma membrane"/>
    <property type="evidence" value="ECO:0007669"/>
    <property type="project" value="UniProtKB-SubCell"/>
</dbReference>
<evidence type="ECO:0000256" key="13">
    <source>
        <dbReference type="ARBA" id="ARBA00023136"/>
    </source>
</evidence>
<evidence type="ECO:0000256" key="4">
    <source>
        <dbReference type="ARBA" id="ARBA00022475"/>
    </source>
</evidence>
<reference evidence="17 18" key="1">
    <citation type="submission" date="2019-09" db="EMBL/GenBank/DDBJ databases">
        <title>Whole genome sequences of isolates from the Mars Exploration Rovers.</title>
        <authorList>
            <person name="Seuylemezian A."/>
            <person name="Vaishampayan P."/>
        </authorList>
    </citation>
    <scope>NUCLEOTIDE SEQUENCE [LARGE SCALE GENOMIC DNA]</scope>
    <source>
        <strain evidence="17 18">MER_TA_151</strain>
    </source>
</reference>
<keyword evidence="8" id="KW-0547">Nucleotide-binding</keyword>
<evidence type="ECO:0000256" key="7">
    <source>
        <dbReference type="ARBA" id="ARBA00022692"/>
    </source>
</evidence>
<feature type="domain" description="Histidine kinase" evidence="15">
    <location>
        <begin position="478"/>
        <end position="691"/>
    </location>
</feature>
<feature type="transmembrane region" description="Helical" evidence="14">
    <location>
        <begin position="253"/>
        <end position="275"/>
    </location>
</feature>
<organism evidence="17 18">
    <name type="scientific">Niallia endozanthoxylica</name>
    <dbReference type="NCBI Taxonomy" id="2036016"/>
    <lineage>
        <taxon>Bacteria</taxon>
        <taxon>Bacillati</taxon>
        <taxon>Bacillota</taxon>
        <taxon>Bacilli</taxon>
        <taxon>Bacillales</taxon>
        <taxon>Bacillaceae</taxon>
        <taxon>Niallia</taxon>
    </lineage>
</organism>
<protein>
    <recommendedName>
        <fullName evidence="3">histidine kinase</fullName>
        <ecNumber evidence="3">2.7.13.3</ecNumber>
    </recommendedName>
</protein>
<dbReference type="InterPro" id="IPR050398">
    <property type="entry name" value="HssS/ArlS-like"/>
</dbReference>
<accession>A0A5J5HYB0</accession>
<keyword evidence="12" id="KW-0902">Two-component regulatory system</keyword>
<dbReference type="AlphaFoldDB" id="A0A5J5HYB0"/>
<evidence type="ECO:0000256" key="9">
    <source>
        <dbReference type="ARBA" id="ARBA00022777"/>
    </source>
</evidence>
<keyword evidence="10" id="KW-0067">ATP-binding</keyword>
<keyword evidence="9 17" id="KW-0418">Kinase</keyword>
<dbReference type="InterPro" id="IPR036097">
    <property type="entry name" value="HisK_dim/P_sf"/>
</dbReference>
<evidence type="ECO:0000256" key="10">
    <source>
        <dbReference type="ARBA" id="ARBA00022840"/>
    </source>
</evidence>
<feature type="domain" description="HAMP" evidence="16">
    <location>
        <begin position="414"/>
        <end position="463"/>
    </location>
</feature>
<comment type="catalytic activity">
    <reaction evidence="1">
        <text>ATP + protein L-histidine = ADP + protein N-phospho-L-histidine.</text>
        <dbReference type="EC" id="2.7.13.3"/>
    </reaction>
</comment>
<dbReference type="OrthoDB" id="9792991at2"/>
<evidence type="ECO:0000256" key="5">
    <source>
        <dbReference type="ARBA" id="ARBA00022553"/>
    </source>
</evidence>
<dbReference type="EC" id="2.7.13.3" evidence="3"/>
<sequence length="691" mass="79438">MGTKLKNYSHSIVTKIFIFLLAILCFSGVIKAFVDIEIIRNSDFSTVFEESYFHSKSYVQESEALISDLTTLIREYKSEEHILNGGTISEEELRMEEETLYYDFQAHSLRYNPEQSEAKNYEVFKEEYADKITSLRDQLIKGDLKQFHLLLQRVEEYKNPLFYASDGVNIYTNSPKGEKENFKSYPSYMIFEDYKRELFPKELEENEYLLSHLTYLNEMNQDSQVISIAFPEKFLQESIKEWEANKEAAERGLLIFIGFSLGFILIFIYLMLVTGRKFFKDEEVHLHALDKIYNDIKILLCLGLIMLWVVLLDAVPFQSMEIMVIPLTVPIATAGFVLILSLIRHLKNRTFMKHSFIYVVLSKFIAFIRNVYESGSVGVKTVLIVVGYPILVAVTFFIFPITIGFAAWFALKKIKAFQAIQEGVERIKDGEIHHSIEVDGKGEFSRLASNINRITDGLNKAVDNELKSERLKTELITNVSHDIRTPLTSIITYVDLLKQENDPVKMAEYIEVLEQKSKRLKVMTDDLFEAAKASSGNIPVQLEKIDIVSLINQGLGEVSDKIEASELTFKLNHPEEKVFMLADGRLLWRSIENVLSNIFKYALKGSRVYIDIENQGNEILLTFKNISAYELNISADELMERFTRGDESRLSEGSGLGLSITKSLIEIQKGRFLIQVDGDLFKAVIYMPKYK</sequence>
<evidence type="ECO:0000259" key="15">
    <source>
        <dbReference type="PROSITE" id="PS50109"/>
    </source>
</evidence>
<dbReference type="InterPro" id="IPR036890">
    <property type="entry name" value="HATPase_C_sf"/>
</dbReference>
<keyword evidence="11 14" id="KW-1133">Transmembrane helix</keyword>
<evidence type="ECO:0000256" key="6">
    <source>
        <dbReference type="ARBA" id="ARBA00022679"/>
    </source>
</evidence>
<feature type="transmembrane region" description="Helical" evidence="14">
    <location>
        <begin position="355"/>
        <end position="372"/>
    </location>
</feature>
<dbReference type="PROSITE" id="PS50109">
    <property type="entry name" value="HIS_KIN"/>
    <property type="match status" value="1"/>
</dbReference>
<dbReference type="CDD" id="cd00082">
    <property type="entry name" value="HisKA"/>
    <property type="match status" value="1"/>
</dbReference>
<dbReference type="InterPro" id="IPR003661">
    <property type="entry name" value="HisK_dim/P_dom"/>
</dbReference>
<dbReference type="SUPFAM" id="SSF47384">
    <property type="entry name" value="Homodimeric domain of signal transducing histidine kinase"/>
    <property type="match status" value="1"/>
</dbReference>
<dbReference type="InterPro" id="IPR005467">
    <property type="entry name" value="His_kinase_dom"/>
</dbReference>
<keyword evidence="13 14" id="KW-0472">Membrane</keyword>
<keyword evidence="7 14" id="KW-0812">Transmembrane</keyword>
<dbReference type="Gene3D" id="1.10.287.130">
    <property type="match status" value="1"/>
</dbReference>
<dbReference type="Proteomes" id="UP000326671">
    <property type="component" value="Unassembled WGS sequence"/>
</dbReference>
<dbReference type="PANTHER" id="PTHR45528:SF1">
    <property type="entry name" value="SENSOR HISTIDINE KINASE CPXA"/>
    <property type="match status" value="1"/>
</dbReference>
<keyword evidence="18" id="KW-1185">Reference proteome</keyword>
<evidence type="ECO:0000256" key="3">
    <source>
        <dbReference type="ARBA" id="ARBA00012438"/>
    </source>
</evidence>
<evidence type="ECO:0000256" key="12">
    <source>
        <dbReference type="ARBA" id="ARBA00023012"/>
    </source>
</evidence>
<dbReference type="GO" id="GO:0005524">
    <property type="term" value="F:ATP binding"/>
    <property type="evidence" value="ECO:0007669"/>
    <property type="project" value="UniProtKB-KW"/>
</dbReference>
<dbReference type="EMBL" id="VYKL01000014">
    <property type="protein sequence ID" value="KAA9026970.1"/>
    <property type="molecule type" value="Genomic_DNA"/>
</dbReference>
<feature type="transmembrane region" description="Helical" evidence="14">
    <location>
        <begin position="384"/>
        <end position="411"/>
    </location>
</feature>
<dbReference type="Pfam" id="PF00512">
    <property type="entry name" value="HisKA"/>
    <property type="match status" value="1"/>
</dbReference>
<keyword evidence="5" id="KW-0597">Phosphoprotein</keyword>
<dbReference type="InterPro" id="IPR003594">
    <property type="entry name" value="HATPase_dom"/>
</dbReference>
<feature type="transmembrane region" description="Helical" evidence="14">
    <location>
        <begin position="296"/>
        <end position="317"/>
    </location>
</feature>
<evidence type="ECO:0000256" key="8">
    <source>
        <dbReference type="ARBA" id="ARBA00022741"/>
    </source>
</evidence>
<dbReference type="FunFam" id="1.10.287.130:FF:000001">
    <property type="entry name" value="Two-component sensor histidine kinase"/>
    <property type="match status" value="1"/>
</dbReference>
<evidence type="ECO:0000256" key="14">
    <source>
        <dbReference type="SAM" id="Phobius"/>
    </source>
</evidence>
<dbReference type="Pfam" id="PF02518">
    <property type="entry name" value="HATPase_c"/>
    <property type="match status" value="1"/>
</dbReference>
<comment type="caution">
    <text evidence="17">The sequence shown here is derived from an EMBL/GenBank/DDBJ whole genome shotgun (WGS) entry which is preliminary data.</text>
</comment>
<dbReference type="GO" id="GO:0000155">
    <property type="term" value="F:phosphorelay sensor kinase activity"/>
    <property type="evidence" value="ECO:0007669"/>
    <property type="project" value="InterPro"/>
</dbReference>
<feature type="transmembrane region" description="Helical" evidence="14">
    <location>
        <begin position="12"/>
        <end position="34"/>
    </location>
</feature>
<keyword evidence="6" id="KW-0808">Transferase</keyword>
<gene>
    <name evidence="17" type="ORF">F4V44_06525</name>
</gene>
<evidence type="ECO:0000256" key="11">
    <source>
        <dbReference type="ARBA" id="ARBA00022989"/>
    </source>
</evidence>
<dbReference type="PROSITE" id="PS50885">
    <property type="entry name" value="HAMP"/>
    <property type="match status" value="1"/>
</dbReference>
<proteinExistence type="predicted"/>
<keyword evidence="4" id="KW-1003">Cell membrane</keyword>